<dbReference type="Pfam" id="PF00857">
    <property type="entry name" value="Isochorismatase"/>
    <property type="match status" value="1"/>
</dbReference>
<protein>
    <submittedName>
        <fullName evidence="3">Cysteine hydrolase</fullName>
    </submittedName>
</protein>
<dbReference type="Gene3D" id="3.40.50.850">
    <property type="entry name" value="Isochorismatase-like"/>
    <property type="match status" value="1"/>
</dbReference>
<gene>
    <name evidence="3" type="ORF">DV711_01305</name>
</gene>
<proteinExistence type="predicted"/>
<dbReference type="SUPFAM" id="SSF52499">
    <property type="entry name" value="Isochorismatase-like hydrolases"/>
    <property type="match status" value="1"/>
</dbReference>
<accession>A0A369WT63</accession>
<dbReference type="CDD" id="cd00431">
    <property type="entry name" value="cysteine_hydrolases"/>
    <property type="match status" value="1"/>
</dbReference>
<evidence type="ECO:0000259" key="2">
    <source>
        <dbReference type="Pfam" id="PF00857"/>
    </source>
</evidence>
<evidence type="ECO:0000313" key="3">
    <source>
        <dbReference type="EMBL" id="RDE25290.1"/>
    </source>
</evidence>
<sequence>MELDHSSTALLITDPQNDFLREGGAAYELVKDNLKQLGTIDNIGSLFQAAKDVDLAVFVSPHWYFPHDDHWQYRGALQQTINDIGMFKRASVTDAGDLTNSGADFYEPYKKYIYDGKTVISSPHKVYGPDSNDLVLQLRKRGIQTVLIGGMAANLCTDSHMRELVENGFEVIMIKDAVGAPGEAAYQAALTNYGMIANSVISTADAIELIDP</sequence>
<dbReference type="OrthoDB" id="5294192at2"/>
<feature type="domain" description="Isochorismatase-like" evidence="2">
    <location>
        <begin position="8"/>
        <end position="205"/>
    </location>
</feature>
<dbReference type="GO" id="GO:0016787">
    <property type="term" value="F:hydrolase activity"/>
    <property type="evidence" value="ECO:0007669"/>
    <property type="project" value="UniProtKB-KW"/>
</dbReference>
<organism evidence="3 4">
    <name type="scientific">Motiliproteus coralliicola</name>
    <dbReference type="NCBI Taxonomy" id="2283196"/>
    <lineage>
        <taxon>Bacteria</taxon>
        <taxon>Pseudomonadati</taxon>
        <taxon>Pseudomonadota</taxon>
        <taxon>Gammaproteobacteria</taxon>
        <taxon>Oceanospirillales</taxon>
        <taxon>Oceanospirillaceae</taxon>
        <taxon>Motiliproteus</taxon>
    </lineage>
</organism>
<dbReference type="InterPro" id="IPR050272">
    <property type="entry name" value="Isochorismatase-like_hydrls"/>
</dbReference>
<dbReference type="PANTHER" id="PTHR43540:SF1">
    <property type="entry name" value="ISOCHORISMATASE HYDROLASE"/>
    <property type="match status" value="1"/>
</dbReference>
<dbReference type="AlphaFoldDB" id="A0A369WT63"/>
<name>A0A369WT63_9GAMM</name>
<keyword evidence="1 3" id="KW-0378">Hydrolase</keyword>
<reference evidence="3 4" key="1">
    <citation type="submission" date="2018-07" db="EMBL/GenBank/DDBJ databases">
        <title>Motiliproteus coralliicola sp. nov., a bacterium isolated from Coral.</title>
        <authorList>
            <person name="Wang G."/>
        </authorList>
    </citation>
    <scope>NUCLEOTIDE SEQUENCE [LARGE SCALE GENOMIC DNA]</scope>
    <source>
        <strain evidence="3 4">C34</strain>
    </source>
</reference>
<evidence type="ECO:0000256" key="1">
    <source>
        <dbReference type="ARBA" id="ARBA00022801"/>
    </source>
</evidence>
<dbReference type="InterPro" id="IPR036380">
    <property type="entry name" value="Isochorismatase-like_sf"/>
</dbReference>
<dbReference type="EMBL" id="QQOH01000001">
    <property type="protein sequence ID" value="RDE25290.1"/>
    <property type="molecule type" value="Genomic_DNA"/>
</dbReference>
<dbReference type="InterPro" id="IPR000868">
    <property type="entry name" value="Isochorismatase-like_dom"/>
</dbReference>
<dbReference type="PANTHER" id="PTHR43540">
    <property type="entry name" value="PEROXYUREIDOACRYLATE/UREIDOACRYLATE AMIDOHYDROLASE-RELATED"/>
    <property type="match status" value="1"/>
</dbReference>
<keyword evidence="4" id="KW-1185">Reference proteome</keyword>
<dbReference type="Proteomes" id="UP000253769">
    <property type="component" value="Unassembled WGS sequence"/>
</dbReference>
<comment type="caution">
    <text evidence="3">The sequence shown here is derived from an EMBL/GenBank/DDBJ whole genome shotgun (WGS) entry which is preliminary data.</text>
</comment>
<evidence type="ECO:0000313" key="4">
    <source>
        <dbReference type="Proteomes" id="UP000253769"/>
    </source>
</evidence>